<dbReference type="Gene3D" id="3.90.1510.10">
    <property type="entry name" value="Glycerate kinase, domain 2"/>
    <property type="match status" value="1"/>
</dbReference>
<dbReference type="NCBIfam" id="TIGR00045">
    <property type="entry name" value="glycerate kinase"/>
    <property type="match status" value="1"/>
</dbReference>
<gene>
    <name evidence="4" type="ORF">ACIBG2_37055</name>
</gene>
<organism evidence="4 5">
    <name type="scientific">Nonomuraea typhae</name>
    <dbReference type="NCBI Taxonomy" id="2603600"/>
    <lineage>
        <taxon>Bacteria</taxon>
        <taxon>Bacillati</taxon>
        <taxon>Actinomycetota</taxon>
        <taxon>Actinomycetes</taxon>
        <taxon>Streptosporangiales</taxon>
        <taxon>Streptosporangiaceae</taxon>
        <taxon>Nonomuraea</taxon>
    </lineage>
</organism>
<evidence type="ECO:0000313" key="4">
    <source>
        <dbReference type="EMBL" id="MFI6503039.1"/>
    </source>
</evidence>
<comment type="caution">
    <text evidence="4">The sequence shown here is derived from an EMBL/GenBank/DDBJ whole genome shotgun (WGS) entry which is preliminary data.</text>
</comment>
<dbReference type="Pfam" id="PF02595">
    <property type="entry name" value="Gly_kinase"/>
    <property type="match status" value="1"/>
</dbReference>
<keyword evidence="2" id="KW-0808">Transferase</keyword>
<keyword evidence="3 4" id="KW-0418">Kinase</keyword>
<protein>
    <submittedName>
        <fullName evidence="4">Glycerate kinase</fullName>
    </submittedName>
</protein>
<dbReference type="RefSeq" id="WP_397088798.1">
    <property type="nucleotide sequence ID" value="NZ_JBITGY010000011.1"/>
</dbReference>
<dbReference type="SUPFAM" id="SSF110738">
    <property type="entry name" value="Glycerate kinase I"/>
    <property type="match status" value="1"/>
</dbReference>
<name>A0ABW7Z6B6_9ACTN</name>
<dbReference type="PANTHER" id="PTHR21599:SF0">
    <property type="entry name" value="GLYCERATE KINASE"/>
    <property type="match status" value="1"/>
</dbReference>
<evidence type="ECO:0000313" key="5">
    <source>
        <dbReference type="Proteomes" id="UP001612741"/>
    </source>
</evidence>
<dbReference type="InterPro" id="IPR018197">
    <property type="entry name" value="Glycerate_kinase_RE-like"/>
</dbReference>
<comment type="similarity">
    <text evidence="1">Belongs to the glycerate kinase type-1 family.</text>
</comment>
<accession>A0ABW7Z6B6</accession>
<reference evidence="4 5" key="1">
    <citation type="submission" date="2024-10" db="EMBL/GenBank/DDBJ databases">
        <title>The Natural Products Discovery Center: Release of the First 8490 Sequenced Strains for Exploring Actinobacteria Biosynthetic Diversity.</title>
        <authorList>
            <person name="Kalkreuter E."/>
            <person name="Kautsar S.A."/>
            <person name="Yang D."/>
            <person name="Bader C.D."/>
            <person name="Teijaro C.N."/>
            <person name="Fluegel L."/>
            <person name="Davis C.M."/>
            <person name="Simpson J.R."/>
            <person name="Lauterbach L."/>
            <person name="Steele A.D."/>
            <person name="Gui C."/>
            <person name="Meng S."/>
            <person name="Li G."/>
            <person name="Viehrig K."/>
            <person name="Ye F."/>
            <person name="Su P."/>
            <person name="Kiefer A.F."/>
            <person name="Nichols A."/>
            <person name="Cepeda A.J."/>
            <person name="Yan W."/>
            <person name="Fan B."/>
            <person name="Jiang Y."/>
            <person name="Adhikari A."/>
            <person name="Zheng C.-J."/>
            <person name="Schuster L."/>
            <person name="Cowan T.M."/>
            <person name="Smanski M.J."/>
            <person name="Chevrette M.G."/>
            <person name="De Carvalho L.P.S."/>
            <person name="Shen B."/>
        </authorList>
    </citation>
    <scope>NUCLEOTIDE SEQUENCE [LARGE SCALE GENOMIC DNA]</scope>
    <source>
        <strain evidence="4 5">NPDC050545</strain>
    </source>
</reference>
<dbReference type="PANTHER" id="PTHR21599">
    <property type="entry name" value="GLYCERATE KINASE"/>
    <property type="match status" value="1"/>
</dbReference>
<evidence type="ECO:0000256" key="2">
    <source>
        <dbReference type="ARBA" id="ARBA00022679"/>
    </source>
</evidence>
<keyword evidence="5" id="KW-1185">Reference proteome</keyword>
<sequence>MRILIAPSGFKESLSAGTVAAAIARGVRRVLPFARTESLPLVDGGEGSAAALAEALGGRLVPRTTTGPVGDPVASHLALLPDGTAVVEMAATAGLRLVPRDRRDPGLTTTYGVGELIAAALDHGVRRVLVGCGDSGTSDGGAGALTALGARLLDAGGRELPPGGTALARLDRIDASGLDPRLSDVELLVACNPCNVLCGPRGVARVFGPQKGATPERVAELEAALERWAEILERDVLAHRGTELGAGELRTAPGSGASGGLGAGLAALGGRLLPRFEVLLGHVDLDAKIAAADLVITAEGAIDAQTPSGKIPAEVARRAKRYGKPVLALAGTIGAGADQVHAAGIDAFESIVPGPMRLAEAIDGGEEFLVAAAERALRMVMVGARLPQAARPRWRAESPDAARLTRAGVREDDAAFAARKSSAVSAVDDAAFAARKGAAVDDAAARRTGRVRGMVA</sequence>
<dbReference type="InterPro" id="IPR036129">
    <property type="entry name" value="Glycerate_kinase_sf"/>
</dbReference>
<evidence type="ECO:0000256" key="1">
    <source>
        <dbReference type="ARBA" id="ARBA00006284"/>
    </source>
</evidence>
<dbReference type="GO" id="GO:0016301">
    <property type="term" value="F:kinase activity"/>
    <property type="evidence" value="ECO:0007669"/>
    <property type="project" value="UniProtKB-KW"/>
</dbReference>
<proteinExistence type="inferred from homology"/>
<dbReference type="Proteomes" id="UP001612741">
    <property type="component" value="Unassembled WGS sequence"/>
</dbReference>
<dbReference type="Gene3D" id="3.40.50.10350">
    <property type="entry name" value="Glycerate kinase, domain 1"/>
    <property type="match status" value="1"/>
</dbReference>
<dbReference type="InterPro" id="IPR018193">
    <property type="entry name" value="Glyc_kinase_flavodox-like_fold"/>
</dbReference>
<evidence type="ECO:0000256" key="3">
    <source>
        <dbReference type="ARBA" id="ARBA00022777"/>
    </source>
</evidence>
<dbReference type="EMBL" id="JBITGY010000011">
    <property type="protein sequence ID" value="MFI6503039.1"/>
    <property type="molecule type" value="Genomic_DNA"/>
</dbReference>
<dbReference type="InterPro" id="IPR004381">
    <property type="entry name" value="Glycerate_kinase"/>
</dbReference>